<evidence type="ECO:0000259" key="1">
    <source>
        <dbReference type="Pfam" id="PF00534"/>
    </source>
</evidence>
<dbReference type="PANTHER" id="PTHR45947:SF3">
    <property type="entry name" value="SULFOQUINOVOSYL TRANSFERASE SQD2"/>
    <property type="match status" value="1"/>
</dbReference>
<dbReference type="SUPFAM" id="SSF53756">
    <property type="entry name" value="UDP-Glycosyltransferase/glycogen phosphorylase"/>
    <property type="match status" value="1"/>
</dbReference>
<keyword evidence="3" id="KW-0808">Transferase</keyword>
<feature type="domain" description="Glycosyl transferase family 1" evidence="1">
    <location>
        <begin position="182"/>
        <end position="341"/>
    </location>
</feature>
<proteinExistence type="predicted"/>
<dbReference type="CDD" id="cd03808">
    <property type="entry name" value="GT4_CapM-like"/>
    <property type="match status" value="1"/>
</dbReference>
<evidence type="ECO:0000313" key="3">
    <source>
        <dbReference type="EMBL" id="RKQ34282.1"/>
    </source>
</evidence>
<dbReference type="Proteomes" id="UP000269301">
    <property type="component" value="Unassembled WGS sequence"/>
</dbReference>
<dbReference type="PANTHER" id="PTHR45947">
    <property type="entry name" value="SULFOQUINOVOSYL TRANSFERASE SQD2"/>
    <property type="match status" value="1"/>
</dbReference>
<gene>
    <name evidence="3" type="ORF">D8M06_07835</name>
</gene>
<accession>A0A495A4E6</accession>
<name>A0A495A4E6_9BACI</name>
<dbReference type="InterPro" id="IPR001296">
    <property type="entry name" value="Glyco_trans_1"/>
</dbReference>
<dbReference type="Pfam" id="PF13477">
    <property type="entry name" value="Glyco_trans_4_2"/>
    <property type="match status" value="1"/>
</dbReference>
<protein>
    <submittedName>
        <fullName evidence="3">Glycosyltransferase family 1 protein</fullName>
    </submittedName>
</protein>
<evidence type="ECO:0000259" key="2">
    <source>
        <dbReference type="Pfam" id="PF13477"/>
    </source>
</evidence>
<dbReference type="Gene3D" id="3.40.50.2000">
    <property type="entry name" value="Glycogen Phosphorylase B"/>
    <property type="match status" value="2"/>
</dbReference>
<dbReference type="RefSeq" id="WP_121203845.1">
    <property type="nucleotide sequence ID" value="NZ_RBZP01000004.1"/>
</dbReference>
<dbReference type="OrthoDB" id="9806653at2"/>
<keyword evidence="4" id="KW-1185">Reference proteome</keyword>
<sequence>MKILYVTTISNTMGFFTDHINMLLDQGHTVDMACNMVKPINSELIRRGCKVYNLEFQRSPLRKENYSAYRKLKKLIHDEKYDLVHTHTPIASFCARLACRNMDNVKMIYTAHGFHFFKGAPLKNWLLYYPSERWMAKYTNVIITINKEDYERANSSFKAKSVKYVPGVGIETKRFSEVNVDKTIKRRDLGVPDGAYIMLSLGELNRNKNHETVIKAVAKLNNPNYYYLICGQGPYENQLKELIEELGLKEQVKLLGYRNDIAEICKVSDVFIFPSFREGLSVALMEAMASGLSVICSDIRGNRDLIINDKGGYLVNPNDVDGFAMYIDKILKSPMLRDEFSFFNQNRIKKFDKNNVLKNISNIYKNSHEEEIN</sequence>
<reference evidence="3 4" key="1">
    <citation type="journal article" date="2016" name="Int. J. Syst. Evol. Microbiol.">
        <title>Oceanobacillus halophilus sp. nov., a novel moderately halophilic bacterium from a hypersaline lake.</title>
        <authorList>
            <person name="Amoozegar M.A."/>
            <person name="Bagheri M."/>
            <person name="Makhdoumi A."/>
            <person name="Nikou M.M."/>
            <person name="Fazeli S.A.S."/>
            <person name="Schumann P."/>
            <person name="Sproer C."/>
            <person name="Sanchez-Porro C."/>
            <person name="Ventosa A."/>
        </authorList>
    </citation>
    <scope>NUCLEOTIDE SEQUENCE [LARGE SCALE GENOMIC DNA]</scope>
    <source>
        <strain evidence="3 4">DSM 23996</strain>
    </source>
</reference>
<dbReference type="EMBL" id="RBZP01000004">
    <property type="protein sequence ID" value="RKQ34282.1"/>
    <property type="molecule type" value="Genomic_DNA"/>
</dbReference>
<organism evidence="3 4">
    <name type="scientific">Oceanobacillus halophilus</name>
    <dbReference type="NCBI Taxonomy" id="930130"/>
    <lineage>
        <taxon>Bacteria</taxon>
        <taxon>Bacillati</taxon>
        <taxon>Bacillota</taxon>
        <taxon>Bacilli</taxon>
        <taxon>Bacillales</taxon>
        <taxon>Bacillaceae</taxon>
        <taxon>Oceanobacillus</taxon>
    </lineage>
</organism>
<evidence type="ECO:0000313" key="4">
    <source>
        <dbReference type="Proteomes" id="UP000269301"/>
    </source>
</evidence>
<dbReference type="GO" id="GO:0016757">
    <property type="term" value="F:glycosyltransferase activity"/>
    <property type="evidence" value="ECO:0007669"/>
    <property type="project" value="InterPro"/>
</dbReference>
<comment type="caution">
    <text evidence="3">The sequence shown here is derived from an EMBL/GenBank/DDBJ whole genome shotgun (WGS) entry which is preliminary data.</text>
</comment>
<dbReference type="Pfam" id="PF00534">
    <property type="entry name" value="Glycos_transf_1"/>
    <property type="match status" value="1"/>
</dbReference>
<dbReference type="AlphaFoldDB" id="A0A495A4E6"/>
<feature type="domain" description="Glycosyltransferase subfamily 4-like N-terminal" evidence="2">
    <location>
        <begin position="2"/>
        <end position="145"/>
    </location>
</feature>
<dbReference type="InterPro" id="IPR050194">
    <property type="entry name" value="Glycosyltransferase_grp1"/>
</dbReference>
<dbReference type="InterPro" id="IPR028098">
    <property type="entry name" value="Glyco_trans_4-like_N"/>
</dbReference>